<feature type="domain" description="Zinc finger PHD-type" evidence="5">
    <location>
        <begin position="341"/>
        <end position="387"/>
    </location>
</feature>
<dbReference type="Gene3D" id="3.30.40.10">
    <property type="entry name" value="Zinc/RING finger domain, C3HC4 (zinc finger)"/>
    <property type="match status" value="1"/>
</dbReference>
<keyword evidence="1" id="KW-0479">Metal-binding</keyword>
<feature type="region of interest" description="Disordered" evidence="4">
    <location>
        <begin position="480"/>
        <end position="746"/>
    </location>
</feature>
<dbReference type="GO" id="GO:0008270">
    <property type="term" value="F:zinc ion binding"/>
    <property type="evidence" value="ECO:0007669"/>
    <property type="project" value="UniProtKB-KW"/>
</dbReference>
<gene>
    <name evidence="6" type="ORF">FA10DRAFT_277361</name>
</gene>
<feature type="region of interest" description="Disordered" evidence="4">
    <location>
        <begin position="765"/>
        <end position="800"/>
    </location>
</feature>
<accession>A0A316YWD5</accession>
<dbReference type="EMBL" id="KZ819634">
    <property type="protein sequence ID" value="PWN93579.1"/>
    <property type="molecule type" value="Genomic_DNA"/>
</dbReference>
<feature type="region of interest" description="Disordered" evidence="4">
    <location>
        <begin position="914"/>
        <end position="991"/>
    </location>
</feature>
<dbReference type="InterPro" id="IPR001965">
    <property type="entry name" value="Znf_PHD"/>
</dbReference>
<dbReference type="GeneID" id="37045292"/>
<feature type="region of interest" description="Disordered" evidence="4">
    <location>
        <begin position="401"/>
        <end position="427"/>
    </location>
</feature>
<feature type="compositionally biased region" description="Basic and acidic residues" evidence="4">
    <location>
        <begin position="604"/>
        <end position="615"/>
    </location>
</feature>
<evidence type="ECO:0000256" key="2">
    <source>
        <dbReference type="ARBA" id="ARBA00022771"/>
    </source>
</evidence>
<proteinExistence type="predicted"/>
<evidence type="ECO:0000256" key="3">
    <source>
        <dbReference type="ARBA" id="ARBA00022833"/>
    </source>
</evidence>
<feature type="compositionally biased region" description="Low complexity" evidence="4">
    <location>
        <begin position="676"/>
        <end position="687"/>
    </location>
</feature>
<feature type="compositionally biased region" description="Low complexity" evidence="4">
    <location>
        <begin position="963"/>
        <end position="980"/>
    </location>
</feature>
<dbReference type="InterPro" id="IPR013083">
    <property type="entry name" value="Znf_RING/FYVE/PHD"/>
</dbReference>
<feature type="compositionally biased region" description="Low complexity" evidence="4">
    <location>
        <begin position="82"/>
        <end position="98"/>
    </location>
</feature>
<keyword evidence="7" id="KW-1185">Reference proteome</keyword>
<dbReference type="SMART" id="SM00249">
    <property type="entry name" value="PHD"/>
    <property type="match status" value="1"/>
</dbReference>
<feature type="compositionally biased region" description="Polar residues" evidence="4">
    <location>
        <begin position="929"/>
        <end position="955"/>
    </location>
</feature>
<dbReference type="InterPro" id="IPR019786">
    <property type="entry name" value="Zinc_finger_PHD-type_CS"/>
</dbReference>
<dbReference type="Proteomes" id="UP000245768">
    <property type="component" value="Unassembled WGS sequence"/>
</dbReference>
<feature type="compositionally biased region" description="Basic and acidic residues" evidence="4">
    <location>
        <begin position="701"/>
        <end position="711"/>
    </location>
</feature>
<dbReference type="GO" id="GO:0061188">
    <property type="term" value="P:negative regulation of rDNA heterochromatin formation"/>
    <property type="evidence" value="ECO:0007669"/>
    <property type="project" value="TreeGrafter"/>
</dbReference>
<evidence type="ECO:0000259" key="5">
    <source>
        <dbReference type="SMART" id="SM00249"/>
    </source>
</evidence>
<evidence type="ECO:0000313" key="7">
    <source>
        <dbReference type="Proteomes" id="UP000245768"/>
    </source>
</evidence>
<organism evidence="6 7">
    <name type="scientific">Acaromyces ingoldii</name>
    <dbReference type="NCBI Taxonomy" id="215250"/>
    <lineage>
        <taxon>Eukaryota</taxon>
        <taxon>Fungi</taxon>
        <taxon>Dikarya</taxon>
        <taxon>Basidiomycota</taxon>
        <taxon>Ustilaginomycotina</taxon>
        <taxon>Exobasidiomycetes</taxon>
        <taxon>Exobasidiales</taxon>
        <taxon>Cryptobasidiaceae</taxon>
        <taxon>Acaromyces</taxon>
    </lineage>
</organism>
<dbReference type="PANTHER" id="PTHR47793:SF1">
    <property type="entry name" value="HISTONE DEACETYLASE COMPLEX SUBUNIT CTI6"/>
    <property type="match status" value="1"/>
</dbReference>
<name>A0A316YWD5_9BASI</name>
<dbReference type="GO" id="GO:0033698">
    <property type="term" value="C:Rpd3L complex"/>
    <property type="evidence" value="ECO:0007669"/>
    <property type="project" value="TreeGrafter"/>
</dbReference>
<feature type="compositionally biased region" description="Polar residues" evidence="4">
    <location>
        <begin position="182"/>
        <end position="204"/>
    </location>
</feature>
<dbReference type="RefSeq" id="XP_025380777.1">
    <property type="nucleotide sequence ID" value="XM_025523376.1"/>
</dbReference>
<protein>
    <recommendedName>
        <fullName evidence="5">Zinc finger PHD-type domain-containing protein</fullName>
    </recommendedName>
</protein>
<feature type="compositionally biased region" description="Low complexity" evidence="4">
    <location>
        <begin position="641"/>
        <end position="658"/>
    </location>
</feature>
<dbReference type="STRING" id="215250.A0A316YWD5"/>
<feature type="compositionally biased region" description="Low complexity" evidence="4">
    <location>
        <begin position="113"/>
        <end position="123"/>
    </location>
</feature>
<feature type="compositionally biased region" description="Basic residues" evidence="4">
    <location>
        <begin position="99"/>
        <end position="112"/>
    </location>
</feature>
<dbReference type="InterPro" id="IPR053051">
    <property type="entry name" value="HDAC_complex_subunit"/>
</dbReference>
<keyword evidence="2" id="KW-0863">Zinc-finger</keyword>
<dbReference type="PROSITE" id="PS01359">
    <property type="entry name" value="ZF_PHD_1"/>
    <property type="match status" value="1"/>
</dbReference>
<dbReference type="InterPro" id="IPR011011">
    <property type="entry name" value="Znf_FYVE_PHD"/>
</dbReference>
<dbReference type="GO" id="GO:0061186">
    <property type="term" value="P:negative regulation of silent mating-type cassette heterochromatin formation"/>
    <property type="evidence" value="ECO:0007669"/>
    <property type="project" value="TreeGrafter"/>
</dbReference>
<feature type="compositionally biased region" description="Acidic residues" evidence="4">
    <location>
        <begin position="619"/>
        <end position="636"/>
    </location>
</feature>
<feature type="compositionally biased region" description="Acidic residues" evidence="4">
    <location>
        <begin position="67"/>
        <end position="81"/>
    </location>
</feature>
<feature type="compositionally biased region" description="Acidic residues" evidence="4">
    <location>
        <begin position="140"/>
        <end position="153"/>
    </location>
</feature>
<dbReference type="GO" id="GO:0070210">
    <property type="term" value="C:Rpd3L-Expanded complex"/>
    <property type="evidence" value="ECO:0007669"/>
    <property type="project" value="TreeGrafter"/>
</dbReference>
<evidence type="ECO:0000313" key="6">
    <source>
        <dbReference type="EMBL" id="PWN93579.1"/>
    </source>
</evidence>
<evidence type="ECO:0000256" key="1">
    <source>
        <dbReference type="ARBA" id="ARBA00022723"/>
    </source>
</evidence>
<dbReference type="PANTHER" id="PTHR47793">
    <property type="entry name" value="HISTONE DEACETYLASE COMPLEX SUBUNIT CTI6"/>
    <property type="match status" value="1"/>
</dbReference>
<dbReference type="Pfam" id="PF20826">
    <property type="entry name" value="PHD_5"/>
    <property type="match status" value="1"/>
</dbReference>
<dbReference type="OrthoDB" id="79252at2759"/>
<dbReference type="InParanoid" id="A0A316YWD5"/>
<feature type="compositionally biased region" description="Low complexity" evidence="4">
    <location>
        <begin position="1"/>
        <end position="27"/>
    </location>
</feature>
<dbReference type="SUPFAM" id="SSF57903">
    <property type="entry name" value="FYVE/PHD zinc finger"/>
    <property type="match status" value="1"/>
</dbReference>
<evidence type="ECO:0000256" key="4">
    <source>
        <dbReference type="SAM" id="MobiDB-lite"/>
    </source>
</evidence>
<sequence>MTSRRSASASKEAEASRSSAEAAAAAAVPASTEPTDDGGAKSAAETMAAGDTAEQQQQHQGGTVKDEEAEHDEQDEEEEEGTSSGQGSEEADASTKGAAKGKKKQPSKRKVKGAAAAARAARIAKTHQSSKTANGNGDEGAVEEEGAANETDDVEKAAQGSTAVKAEDPAEEGLAVEDTGRGPQSRSHSSETGQSSRNRSTSTFKELAGLGLGKLGDGEEEPLMPRRSRRSGASPNNAKPSSGDSGNDEDEESNGSARQQGQEAPLPNDQEQQGADTGVGVEANGENDDEDDDDQKAGGQSNLKKEGAAAEEAPDDGDQSGGDTQEPSYDEEEVNEEGVTRCVCGSADENVGLMIQCETCKCWQHCICMGMHTEDDCPDVYFCEQCRPELHIPLLRSLGVLPPPRSHKKGASKVQGRNVSRDSTRELREAKEAVLTLAKENERRRKEGLAPVTGWSVAQGQHAPQHPDDEYGTLHHEVNAGRRSSSQHRRQTSEAQNCNSRSQSRDDEHGRALTTPKSPPKRRSTMNSRDSAYGWEPIPPGLLNEDENWEGPRSAHSSSNKFDFDEDRSGGKKRKRQRGSGEGEEGDENQDQSPSAGADGGADEGVKRMKVERPPNDYTIEEEEEAEGAEPEDAEHDEARTATAPTEAQAQASAAKKSSGGGGGAKRAKHPNQYTARRAMAAANAANGGQTGSASPSPSKRHLDSVRKAALRDSTAASRMGTPTPGEGSSSRNANHPGGPWGMPEHLSHLAWLLPTTAPETLNVSVPSTKGVAGSQPRNVAALDASNATPAKAGQRVQASPQPYHVVALQESSTKVRFPAKRTTMGEMRKRVRNISDYVTRIQIEAAEREKRMRFLGISVEEEVAKERERMEAIREGEKEEQEAVAREAESNAQGESEKQDILDKDGDAQMNSDEVQAATAAASETDKGNGQQESPVATGANSTEVAPTPESASKSTEEGESGSDAAAATAATAARTGTAPLVRPTIGADSRATDISLSSMLLVDELTRELVSFQAKYGTAGLSF</sequence>
<dbReference type="AlphaFoldDB" id="A0A316YWD5"/>
<reference evidence="6" key="1">
    <citation type="journal article" date="2018" name="Mol. Biol. Evol.">
        <title>Broad Genomic Sampling Reveals a Smut Pathogenic Ancestry of the Fungal Clade Ustilaginomycotina.</title>
        <authorList>
            <person name="Kijpornyongpan T."/>
            <person name="Mondo S.J."/>
            <person name="Barry K."/>
            <person name="Sandor L."/>
            <person name="Lee J."/>
            <person name="Lipzen A."/>
            <person name="Pangilinan J."/>
            <person name="LaButti K."/>
            <person name="Hainaut M."/>
            <person name="Henrissat B."/>
            <person name="Grigoriev I.V."/>
            <person name="Spatafora J.W."/>
            <person name="Aime M.C."/>
        </authorList>
    </citation>
    <scope>NUCLEOTIDE SEQUENCE [LARGE SCALE GENOMIC DNA]</scope>
    <source>
        <strain evidence="6">MCA 4198</strain>
    </source>
</reference>
<feature type="compositionally biased region" description="Acidic residues" evidence="4">
    <location>
        <begin position="285"/>
        <end position="294"/>
    </location>
</feature>
<feature type="region of interest" description="Disordered" evidence="4">
    <location>
        <begin position="871"/>
        <end position="900"/>
    </location>
</feature>
<feature type="region of interest" description="Disordered" evidence="4">
    <location>
        <begin position="1"/>
        <end position="337"/>
    </location>
</feature>
<feature type="compositionally biased region" description="Polar residues" evidence="4">
    <location>
        <begin position="231"/>
        <end position="245"/>
    </location>
</feature>
<keyword evidence="3" id="KW-0862">Zinc</keyword>